<dbReference type="AlphaFoldDB" id="F0ZI42"/>
<accession>F0ZI42</accession>
<protein>
    <submittedName>
        <fullName evidence="3">Uncharacterized protein</fullName>
    </submittedName>
</protein>
<reference evidence="4" key="1">
    <citation type="journal article" date="2011" name="Genome Biol.">
        <title>Comparative genomics of the social amoebae Dictyostelium discoideum and Dictyostelium purpureum.</title>
        <authorList>
            <consortium name="US DOE Joint Genome Institute (JGI-PGF)"/>
            <person name="Sucgang R."/>
            <person name="Kuo A."/>
            <person name="Tian X."/>
            <person name="Salerno W."/>
            <person name="Parikh A."/>
            <person name="Feasley C.L."/>
            <person name="Dalin E."/>
            <person name="Tu H."/>
            <person name="Huang E."/>
            <person name="Barry K."/>
            <person name="Lindquist E."/>
            <person name="Shapiro H."/>
            <person name="Bruce D."/>
            <person name="Schmutz J."/>
            <person name="Salamov A."/>
            <person name="Fey P."/>
            <person name="Gaudet P."/>
            <person name="Anjard C."/>
            <person name="Babu M.M."/>
            <person name="Basu S."/>
            <person name="Bushmanova Y."/>
            <person name="van der Wel H."/>
            <person name="Katoh-Kurasawa M."/>
            <person name="Dinh C."/>
            <person name="Coutinho P.M."/>
            <person name="Saito T."/>
            <person name="Elias M."/>
            <person name="Schaap P."/>
            <person name="Kay R.R."/>
            <person name="Henrissat B."/>
            <person name="Eichinger L."/>
            <person name="Rivero F."/>
            <person name="Putnam N.H."/>
            <person name="West C.M."/>
            <person name="Loomis W.F."/>
            <person name="Chisholm R.L."/>
            <person name="Shaulsky G."/>
            <person name="Strassmann J.E."/>
            <person name="Queller D.C."/>
            <person name="Kuspa A."/>
            <person name="Grigoriev I.V."/>
        </authorList>
    </citation>
    <scope>NUCLEOTIDE SEQUENCE [LARGE SCALE GENOMIC DNA]</scope>
    <source>
        <strain evidence="4">QSDP1</strain>
    </source>
</reference>
<evidence type="ECO:0000256" key="1">
    <source>
        <dbReference type="SAM" id="MobiDB-lite"/>
    </source>
</evidence>
<dbReference type="eggNOG" id="ENOG502RHFE">
    <property type="taxonomic scope" value="Eukaryota"/>
</dbReference>
<dbReference type="Pfam" id="PF25544">
    <property type="entry name" value="Ependymin_amoebozoa"/>
    <property type="match status" value="1"/>
</dbReference>
<organism evidence="3 4">
    <name type="scientific">Dictyostelium purpureum</name>
    <name type="common">Slime mold</name>
    <dbReference type="NCBI Taxonomy" id="5786"/>
    <lineage>
        <taxon>Eukaryota</taxon>
        <taxon>Amoebozoa</taxon>
        <taxon>Evosea</taxon>
        <taxon>Eumycetozoa</taxon>
        <taxon>Dictyostelia</taxon>
        <taxon>Dictyosteliales</taxon>
        <taxon>Dictyosteliaceae</taxon>
        <taxon>Dictyostelium</taxon>
    </lineage>
</organism>
<dbReference type="KEGG" id="dpp:DICPUDRAFT_91843"/>
<evidence type="ECO:0000256" key="2">
    <source>
        <dbReference type="SAM" id="SignalP"/>
    </source>
</evidence>
<gene>
    <name evidence="3" type="ORF">DICPUDRAFT_91843</name>
</gene>
<dbReference type="RefSeq" id="XP_003287078.1">
    <property type="nucleotide sequence ID" value="XM_003287030.1"/>
</dbReference>
<name>F0ZI42_DICPU</name>
<dbReference type="InterPro" id="IPR040310">
    <property type="entry name" value="DDB_G0292248"/>
</dbReference>
<feature type="region of interest" description="Disordered" evidence="1">
    <location>
        <begin position="283"/>
        <end position="327"/>
    </location>
</feature>
<dbReference type="PANTHER" id="PTHR31648:SF4">
    <property type="entry name" value="CARBOHYDRATE BINDING DOMAIN-CONTAINING PROTEIN"/>
    <property type="match status" value="1"/>
</dbReference>
<dbReference type="EMBL" id="GL871028">
    <property type="protein sequence ID" value="EGC36381.1"/>
    <property type="molecule type" value="Genomic_DNA"/>
</dbReference>
<sequence>MKYLIVFIICFSLLLLRGDAFSHFETIDDSAYTTDEGFEHHHCWHKGFDGYNTEFALSSFNTYYPTPKGIIPASFYEGGVIDVSLKKQMMYVHFGVVAKKEDGSSLVFAGRLYTYGENSTQYVIMNGSSTCYAMPLQYPFPKEWPKVKKVGSTVLGDVEVDVIIMKNNNMTGYNMTRQCSLIRKGSCAPLSSNIGNADKNELGFSLMNFYRYEGKPNLTKIQLPQECYGVTPSDEVFQPTQFDDDDELSFFANQEDEQFEETDDVTNQDEPQEQTFGIHKNLDINNNNHHNRHHRPHPHHRRPHGHPHGHPHGRHPHHGHHPYHPHHITKDGEFIYYPHAADLVLIH</sequence>
<dbReference type="VEuPathDB" id="AmoebaDB:DICPUDRAFT_91843"/>
<feature type="compositionally biased region" description="Basic residues" evidence="1">
    <location>
        <begin position="289"/>
        <end position="327"/>
    </location>
</feature>
<dbReference type="GeneID" id="10500722"/>
<keyword evidence="4" id="KW-1185">Reference proteome</keyword>
<dbReference type="OMA" id="HREHETP"/>
<evidence type="ECO:0000313" key="3">
    <source>
        <dbReference type="EMBL" id="EGC36381.1"/>
    </source>
</evidence>
<dbReference type="InParanoid" id="F0ZI42"/>
<proteinExistence type="predicted"/>
<feature type="chain" id="PRO_5003265133" evidence="2">
    <location>
        <begin position="21"/>
        <end position="347"/>
    </location>
</feature>
<dbReference type="PANTHER" id="PTHR31648">
    <property type="entry name" value="TRANSMEMBRANE PROTEIN-RELATED"/>
    <property type="match status" value="1"/>
</dbReference>
<keyword evidence="2" id="KW-0732">Signal</keyword>
<feature type="signal peptide" evidence="2">
    <location>
        <begin position="1"/>
        <end position="20"/>
    </location>
</feature>
<evidence type="ECO:0000313" key="4">
    <source>
        <dbReference type="Proteomes" id="UP000001064"/>
    </source>
</evidence>
<dbReference type="Proteomes" id="UP000001064">
    <property type="component" value="Unassembled WGS sequence"/>
</dbReference>
<dbReference type="FunCoup" id="F0ZI42">
    <property type="interactions" value="743"/>
</dbReference>
<dbReference type="OrthoDB" id="19902at2759"/>